<evidence type="ECO:0000313" key="1">
    <source>
        <dbReference type="EMBL" id="AMP08082.1"/>
    </source>
</evidence>
<organism evidence="1 2">
    <name type="scientific">Collimonas arenae</name>
    <dbReference type="NCBI Taxonomy" id="279058"/>
    <lineage>
        <taxon>Bacteria</taxon>
        <taxon>Pseudomonadati</taxon>
        <taxon>Pseudomonadota</taxon>
        <taxon>Betaproteobacteria</taxon>
        <taxon>Burkholderiales</taxon>
        <taxon>Oxalobacteraceae</taxon>
        <taxon>Collimonas</taxon>
    </lineage>
</organism>
<gene>
    <name evidence="1" type="ORF">CAter282_0260</name>
</gene>
<protein>
    <submittedName>
        <fullName evidence="1">Uncharacterized protein</fullName>
    </submittedName>
</protein>
<proteinExistence type="predicted"/>
<name>A0A127QEN7_9BURK</name>
<reference evidence="1 2" key="1">
    <citation type="submission" date="2015-11" db="EMBL/GenBank/DDBJ databases">
        <title>Exploring the genomic traits of fungus-feeding bacterial genus Collimonas.</title>
        <authorList>
            <person name="Song C."/>
            <person name="Schmidt R."/>
            <person name="de Jager V."/>
            <person name="Krzyzanowska D."/>
            <person name="Jongedijk E."/>
            <person name="Cankar K."/>
            <person name="Beekwilder J."/>
            <person name="van Veen A."/>
            <person name="de Boer W."/>
            <person name="van Veen J.A."/>
            <person name="Garbeva P."/>
        </authorList>
    </citation>
    <scope>NUCLEOTIDE SEQUENCE [LARGE SCALE GENOMIC DNA]</scope>
    <source>
        <strain evidence="1 2">Ter282</strain>
    </source>
</reference>
<sequence>MLAIVNAPNLLSLQQDDFCAVIARAVQAATTRSRELGEHS</sequence>
<dbReference type="AlphaFoldDB" id="A0A127QEN7"/>
<dbReference type="EMBL" id="CP013235">
    <property type="protein sequence ID" value="AMP08082.1"/>
    <property type="molecule type" value="Genomic_DNA"/>
</dbReference>
<evidence type="ECO:0000313" key="2">
    <source>
        <dbReference type="Proteomes" id="UP000071778"/>
    </source>
</evidence>
<keyword evidence="2" id="KW-1185">Reference proteome</keyword>
<accession>A0A127QEN7</accession>
<dbReference type="Proteomes" id="UP000071778">
    <property type="component" value="Chromosome"/>
</dbReference>